<reference evidence="1" key="1">
    <citation type="submission" date="2018-05" db="EMBL/GenBank/DDBJ databases">
        <title>Draft genome of Mucuna pruriens seed.</title>
        <authorList>
            <person name="Nnadi N.E."/>
            <person name="Vos R."/>
            <person name="Hasami M.H."/>
            <person name="Devisetty U.K."/>
            <person name="Aguiy J.C."/>
        </authorList>
    </citation>
    <scope>NUCLEOTIDE SEQUENCE [LARGE SCALE GENOMIC DNA]</scope>
    <source>
        <strain evidence="1">JCA_2017</strain>
    </source>
</reference>
<dbReference type="PANTHER" id="PTHR48475">
    <property type="entry name" value="RIBONUCLEASE H"/>
    <property type="match status" value="1"/>
</dbReference>
<name>A0A371HII1_MUCPR</name>
<dbReference type="EMBL" id="QJKJ01002515">
    <property type="protein sequence ID" value="RDY02522.1"/>
    <property type="molecule type" value="Genomic_DNA"/>
</dbReference>
<accession>A0A371HII1</accession>
<feature type="non-terminal residue" evidence="1">
    <location>
        <position position="1"/>
    </location>
</feature>
<protein>
    <recommendedName>
        <fullName evidence="3">Integrase zinc-binding domain-containing protein</fullName>
    </recommendedName>
</protein>
<evidence type="ECO:0008006" key="3">
    <source>
        <dbReference type="Google" id="ProtNLM"/>
    </source>
</evidence>
<proteinExistence type="predicted"/>
<dbReference type="PANTHER" id="PTHR48475:SF1">
    <property type="entry name" value="RNASE H TYPE-1 DOMAIN-CONTAINING PROTEIN"/>
    <property type="match status" value="1"/>
</dbReference>
<keyword evidence="2" id="KW-1185">Reference proteome</keyword>
<dbReference type="OrthoDB" id="1690717at2759"/>
<comment type="caution">
    <text evidence="1">The sequence shown here is derived from an EMBL/GenBank/DDBJ whole genome shotgun (WGS) entry which is preliminary data.</text>
</comment>
<gene>
    <name evidence="1" type="ORF">CR513_13993</name>
</gene>
<dbReference type="AlphaFoldDB" id="A0A371HII1"/>
<organism evidence="1 2">
    <name type="scientific">Mucuna pruriens</name>
    <name type="common">Velvet bean</name>
    <name type="synonym">Dolichos pruriens</name>
    <dbReference type="NCBI Taxonomy" id="157652"/>
    <lineage>
        <taxon>Eukaryota</taxon>
        <taxon>Viridiplantae</taxon>
        <taxon>Streptophyta</taxon>
        <taxon>Embryophyta</taxon>
        <taxon>Tracheophyta</taxon>
        <taxon>Spermatophyta</taxon>
        <taxon>Magnoliopsida</taxon>
        <taxon>eudicotyledons</taxon>
        <taxon>Gunneridae</taxon>
        <taxon>Pentapetalae</taxon>
        <taxon>rosids</taxon>
        <taxon>fabids</taxon>
        <taxon>Fabales</taxon>
        <taxon>Fabaceae</taxon>
        <taxon>Papilionoideae</taxon>
        <taxon>50 kb inversion clade</taxon>
        <taxon>NPAAA clade</taxon>
        <taxon>indigoferoid/millettioid clade</taxon>
        <taxon>Phaseoleae</taxon>
        <taxon>Mucuna</taxon>
    </lineage>
</organism>
<evidence type="ECO:0000313" key="1">
    <source>
        <dbReference type="EMBL" id="RDY02522.1"/>
    </source>
</evidence>
<evidence type="ECO:0000313" key="2">
    <source>
        <dbReference type="Proteomes" id="UP000257109"/>
    </source>
</evidence>
<sequence>MTIQIEEVEIDSKPWYHDIKEYLKKGDYPLRATENDKQTLKRLATGFFLSGVILYKRSTDSTNLRCVDDQEAWDIMEEVHWGAFGTHPNGHALARKILRVGYY</sequence>
<dbReference type="Proteomes" id="UP000257109">
    <property type="component" value="Unassembled WGS sequence"/>
</dbReference>